<evidence type="ECO:0000256" key="6">
    <source>
        <dbReference type="PROSITE-ProRule" id="PRU00433"/>
    </source>
</evidence>
<dbReference type="RefSeq" id="WP_136894794.1">
    <property type="nucleotide sequence ID" value="NZ_SWJE01000005.1"/>
</dbReference>
<dbReference type="GO" id="GO:0030313">
    <property type="term" value="C:cell envelope"/>
    <property type="evidence" value="ECO:0007669"/>
    <property type="project" value="UniProtKB-SubCell"/>
</dbReference>
<evidence type="ECO:0000313" key="9">
    <source>
        <dbReference type="Proteomes" id="UP000305539"/>
    </source>
</evidence>
<dbReference type="Proteomes" id="UP000305539">
    <property type="component" value="Unassembled WGS sequence"/>
</dbReference>
<name>A0A4U1I8G3_9BURK</name>
<evidence type="ECO:0000256" key="3">
    <source>
        <dbReference type="ARBA" id="ARBA00022723"/>
    </source>
</evidence>
<dbReference type="GO" id="GO:0009055">
    <property type="term" value="F:electron transfer activity"/>
    <property type="evidence" value="ECO:0007669"/>
    <property type="project" value="InterPro"/>
</dbReference>
<sequence>MNKRIVVSLCGIALIGYLGLAGYTYRHDMRYAEQAASVTAASAEGLQIRNLLNEKACYYCHSSSYTLPAYSQLPGIKQLSAYDVETGQKHFRLDALFADLQDGTPPSQVDLAKLESVLKDNAMPPLRFRVVHWASALDETERKLLQDWIASQRRAYYATAETAPEFRDEPVQPLPKPLPVDARKVALGQQLFNDPRLSKDNTVSCASCHMLSHGGVDGRKSSIGVGGQIGPINAPTIFNAVLNHVQFWDGRAATLQDQAGGPPLNPKEMASESWDEIIAKLDADPAFTKAFRQVYPSGYSGDTITDAIAEFEKTLITPSRFDAYLKGEKTALTNQEVRGYQLFKANRCFTCHVGSNFGGQSFELMGLKGDYFGQRGGPLTEADQGRFNVTHDEQDRRRFKTPTLRNVELTQPYFHDGSVDDLHEAVRIMLKDQVGKRLPSQDVDDIVAFLKTLTGAYVPVASQ</sequence>
<evidence type="ECO:0000256" key="2">
    <source>
        <dbReference type="ARBA" id="ARBA00022617"/>
    </source>
</evidence>
<keyword evidence="9" id="KW-1185">Reference proteome</keyword>
<feature type="domain" description="Cytochrome c" evidence="7">
    <location>
        <begin position="334"/>
        <end position="454"/>
    </location>
</feature>
<dbReference type="Gene3D" id="1.10.760.10">
    <property type="entry name" value="Cytochrome c-like domain"/>
    <property type="match status" value="2"/>
</dbReference>
<dbReference type="GO" id="GO:0046872">
    <property type="term" value="F:metal ion binding"/>
    <property type="evidence" value="ECO:0007669"/>
    <property type="project" value="UniProtKB-KW"/>
</dbReference>
<proteinExistence type="predicted"/>
<dbReference type="PANTHER" id="PTHR30600">
    <property type="entry name" value="CYTOCHROME C PEROXIDASE-RELATED"/>
    <property type="match status" value="1"/>
</dbReference>
<gene>
    <name evidence="8" type="ORF">FAZ69_12570</name>
</gene>
<dbReference type="Pfam" id="PF14376">
    <property type="entry name" value="Haem_bd"/>
    <property type="match status" value="1"/>
</dbReference>
<comment type="subcellular location">
    <subcellularLocation>
        <location evidence="1">Cell envelope</location>
    </subcellularLocation>
</comment>
<dbReference type="GO" id="GO:0004130">
    <property type="term" value="F:cytochrome-c peroxidase activity"/>
    <property type="evidence" value="ECO:0007669"/>
    <property type="project" value="TreeGrafter"/>
</dbReference>
<dbReference type="InterPro" id="IPR051395">
    <property type="entry name" value="Cytochrome_c_Peroxidase/MauG"/>
</dbReference>
<dbReference type="AlphaFoldDB" id="A0A4U1I8G3"/>
<keyword evidence="2 6" id="KW-0349">Heme</keyword>
<organism evidence="8 9">
    <name type="scientific">Trinickia terrae</name>
    <dbReference type="NCBI Taxonomy" id="2571161"/>
    <lineage>
        <taxon>Bacteria</taxon>
        <taxon>Pseudomonadati</taxon>
        <taxon>Pseudomonadota</taxon>
        <taxon>Betaproteobacteria</taxon>
        <taxon>Burkholderiales</taxon>
        <taxon>Burkholderiaceae</taxon>
        <taxon>Trinickia</taxon>
    </lineage>
</organism>
<keyword evidence="3 6" id="KW-0479">Metal-binding</keyword>
<dbReference type="InterPro" id="IPR004852">
    <property type="entry name" value="Di-haem_cyt_c_peroxidsae"/>
</dbReference>
<keyword evidence="5 6" id="KW-0408">Iron</keyword>
<dbReference type="Pfam" id="PF00034">
    <property type="entry name" value="Cytochrom_C"/>
    <property type="match status" value="1"/>
</dbReference>
<dbReference type="Pfam" id="PF03150">
    <property type="entry name" value="CCP_MauG"/>
    <property type="match status" value="1"/>
</dbReference>
<evidence type="ECO:0000256" key="5">
    <source>
        <dbReference type="ARBA" id="ARBA00023004"/>
    </source>
</evidence>
<dbReference type="EMBL" id="SWJE01000005">
    <property type="protein sequence ID" value="TKC89739.1"/>
    <property type="molecule type" value="Genomic_DNA"/>
</dbReference>
<dbReference type="PANTHER" id="PTHR30600:SF7">
    <property type="entry name" value="CYTOCHROME C PEROXIDASE-RELATED"/>
    <property type="match status" value="1"/>
</dbReference>
<reference evidence="8 9" key="1">
    <citation type="submission" date="2019-04" db="EMBL/GenBank/DDBJ databases">
        <title>Trinickia sp. 7GSK02, isolated from subtropical forest soil.</title>
        <authorList>
            <person name="Gao Z.-H."/>
            <person name="Qiu L.-H."/>
        </authorList>
    </citation>
    <scope>NUCLEOTIDE SEQUENCE [LARGE SCALE GENOMIC DNA]</scope>
    <source>
        <strain evidence="8 9">7GSK02</strain>
    </source>
</reference>
<dbReference type="SMART" id="SM01235">
    <property type="entry name" value="Haem_bd"/>
    <property type="match status" value="1"/>
</dbReference>
<evidence type="ECO:0000256" key="4">
    <source>
        <dbReference type="ARBA" id="ARBA00023002"/>
    </source>
</evidence>
<dbReference type="PROSITE" id="PS51007">
    <property type="entry name" value="CYTC"/>
    <property type="match status" value="3"/>
</dbReference>
<accession>A0A4U1I8G3</accession>
<dbReference type="InterPro" id="IPR025992">
    <property type="entry name" value="Haem-bd"/>
</dbReference>
<protein>
    <submittedName>
        <fullName evidence="8">C-type cytochrome</fullName>
    </submittedName>
</protein>
<dbReference type="InterPro" id="IPR036909">
    <property type="entry name" value="Cyt_c-like_dom_sf"/>
</dbReference>
<dbReference type="InterPro" id="IPR009056">
    <property type="entry name" value="Cyt_c-like_dom"/>
</dbReference>
<feature type="domain" description="Cytochrome c" evidence="7">
    <location>
        <begin position="183"/>
        <end position="285"/>
    </location>
</feature>
<dbReference type="OrthoDB" id="9805202at2"/>
<dbReference type="SUPFAM" id="SSF46626">
    <property type="entry name" value="Cytochrome c"/>
    <property type="match status" value="2"/>
</dbReference>
<comment type="caution">
    <text evidence="8">The sequence shown here is derived from an EMBL/GenBank/DDBJ whole genome shotgun (WGS) entry which is preliminary data.</text>
</comment>
<evidence type="ECO:0000259" key="7">
    <source>
        <dbReference type="PROSITE" id="PS51007"/>
    </source>
</evidence>
<evidence type="ECO:0000256" key="1">
    <source>
        <dbReference type="ARBA" id="ARBA00004196"/>
    </source>
</evidence>
<keyword evidence="4" id="KW-0560">Oxidoreductase</keyword>
<evidence type="ECO:0000313" key="8">
    <source>
        <dbReference type="EMBL" id="TKC89739.1"/>
    </source>
</evidence>
<feature type="domain" description="Cytochrome c" evidence="7">
    <location>
        <begin position="40"/>
        <end position="153"/>
    </location>
</feature>
<dbReference type="GO" id="GO:0020037">
    <property type="term" value="F:heme binding"/>
    <property type="evidence" value="ECO:0007669"/>
    <property type="project" value="InterPro"/>
</dbReference>